<dbReference type="InterPro" id="IPR020568">
    <property type="entry name" value="Ribosomal_Su5_D2-typ_SF"/>
</dbReference>
<evidence type="ECO:0000256" key="5">
    <source>
        <dbReference type="HAMAP-Rule" id="MF_00532"/>
    </source>
</evidence>
<evidence type="ECO:0000313" key="7">
    <source>
        <dbReference type="EMBL" id="MBD3869807.1"/>
    </source>
</evidence>
<evidence type="ECO:0000256" key="1">
    <source>
        <dbReference type="ARBA" id="ARBA00005251"/>
    </source>
</evidence>
<keyword evidence="3 5" id="KW-0687">Ribonucleoprotein</keyword>
<dbReference type="SUPFAM" id="SSF54211">
    <property type="entry name" value="Ribosomal protein S5 domain 2-like"/>
    <property type="match status" value="1"/>
</dbReference>
<dbReference type="GO" id="GO:0022627">
    <property type="term" value="C:cytosolic small ribosomal subunit"/>
    <property type="evidence" value="ECO:0007669"/>
    <property type="project" value="TreeGrafter"/>
</dbReference>
<dbReference type="EMBL" id="JACXWA010000007">
    <property type="protein sequence ID" value="MBD3869807.1"/>
    <property type="molecule type" value="Genomic_DNA"/>
</dbReference>
<dbReference type="PANTHER" id="PTHR21569">
    <property type="entry name" value="RIBOSOMAL PROTEIN S9"/>
    <property type="match status" value="1"/>
</dbReference>
<organism evidence="7 8">
    <name type="scientific">Candidatus Sulfomarinibacter kjeldsenii</name>
    <dbReference type="NCBI Taxonomy" id="2885994"/>
    <lineage>
        <taxon>Bacteria</taxon>
        <taxon>Pseudomonadati</taxon>
        <taxon>Acidobacteriota</taxon>
        <taxon>Thermoanaerobaculia</taxon>
        <taxon>Thermoanaerobaculales</taxon>
        <taxon>Candidatus Sulfomarinibacteraceae</taxon>
        <taxon>Candidatus Sulfomarinibacter</taxon>
    </lineage>
</organism>
<dbReference type="HAMAP" id="MF_00532_B">
    <property type="entry name" value="Ribosomal_uS9_B"/>
    <property type="match status" value="1"/>
</dbReference>
<dbReference type="InterPro" id="IPR020574">
    <property type="entry name" value="Ribosomal_uS9_CS"/>
</dbReference>
<comment type="similarity">
    <text evidence="1 5 6">Belongs to the universal ribosomal protein uS9 family.</text>
</comment>
<keyword evidence="2 5" id="KW-0689">Ribosomal protein</keyword>
<accession>A0A8J7CE48</accession>
<dbReference type="AlphaFoldDB" id="A0A8J7CE48"/>
<dbReference type="InterPro" id="IPR014721">
    <property type="entry name" value="Ribsml_uS5_D2-typ_fold_subgr"/>
</dbReference>
<dbReference type="FunFam" id="3.30.230.10:FF:000001">
    <property type="entry name" value="30S ribosomal protein S9"/>
    <property type="match status" value="1"/>
</dbReference>
<dbReference type="GO" id="GO:0003735">
    <property type="term" value="F:structural constituent of ribosome"/>
    <property type="evidence" value="ECO:0007669"/>
    <property type="project" value="InterPro"/>
</dbReference>
<dbReference type="Pfam" id="PF00380">
    <property type="entry name" value="Ribosomal_S9"/>
    <property type="match status" value="1"/>
</dbReference>
<reference evidence="7 8" key="1">
    <citation type="submission" date="2020-08" db="EMBL/GenBank/DDBJ databases">
        <title>Acidobacteriota in marine sediments use diverse sulfur dissimilation pathways.</title>
        <authorList>
            <person name="Wasmund K."/>
        </authorList>
    </citation>
    <scope>NUCLEOTIDE SEQUENCE [LARGE SCALE GENOMIC DNA]</scope>
    <source>
        <strain evidence="7">MAG AM3-A</strain>
    </source>
</reference>
<protein>
    <recommendedName>
        <fullName evidence="4 5">Small ribosomal subunit protein uS9</fullName>
    </recommendedName>
</protein>
<proteinExistence type="inferred from homology"/>
<comment type="caution">
    <text evidence="7">The sequence shown here is derived from an EMBL/GenBank/DDBJ whole genome shotgun (WGS) entry which is preliminary data.</text>
</comment>
<gene>
    <name evidence="5 7" type="primary">rpsI</name>
    <name evidence="7" type="ORF">IFJ97_00435</name>
</gene>
<dbReference type="PANTHER" id="PTHR21569:SF1">
    <property type="entry name" value="SMALL RIBOSOMAL SUBUNIT PROTEIN US9M"/>
    <property type="match status" value="1"/>
</dbReference>
<evidence type="ECO:0000256" key="2">
    <source>
        <dbReference type="ARBA" id="ARBA00022980"/>
    </source>
</evidence>
<evidence type="ECO:0000256" key="6">
    <source>
        <dbReference type="RuleBase" id="RU003815"/>
    </source>
</evidence>
<evidence type="ECO:0000256" key="4">
    <source>
        <dbReference type="ARBA" id="ARBA00035259"/>
    </source>
</evidence>
<name>A0A8J7CE48_9BACT</name>
<dbReference type="InterPro" id="IPR023035">
    <property type="entry name" value="Ribosomal_uS9_bac/plastid"/>
</dbReference>
<dbReference type="NCBIfam" id="NF001099">
    <property type="entry name" value="PRK00132.1"/>
    <property type="match status" value="1"/>
</dbReference>
<sequence length="130" mass="14785">MADIQYYGTGRRKTSVARVYLRPGSGKIVVNRRDFDDYFPNQVLKMVIRQPLLVTETADKFDILVNVDGGGPSGQAGAIRHGISRALLEYNGELRPQLKAVGFLTRDARKVERKKYGQPKARKRFQFSKR</sequence>
<dbReference type="Gene3D" id="3.30.230.10">
    <property type="match status" value="1"/>
</dbReference>
<evidence type="ECO:0000256" key="3">
    <source>
        <dbReference type="ARBA" id="ARBA00023274"/>
    </source>
</evidence>
<dbReference type="GO" id="GO:0006412">
    <property type="term" value="P:translation"/>
    <property type="evidence" value="ECO:0007669"/>
    <property type="project" value="UniProtKB-UniRule"/>
</dbReference>
<dbReference type="Proteomes" id="UP000598633">
    <property type="component" value="Unassembled WGS sequence"/>
</dbReference>
<evidence type="ECO:0000313" key="8">
    <source>
        <dbReference type="Proteomes" id="UP000598633"/>
    </source>
</evidence>
<dbReference type="GO" id="GO:0003723">
    <property type="term" value="F:RNA binding"/>
    <property type="evidence" value="ECO:0007669"/>
    <property type="project" value="TreeGrafter"/>
</dbReference>
<dbReference type="InterPro" id="IPR000754">
    <property type="entry name" value="Ribosomal_uS9"/>
</dbReference>
<dbReference type="PROSITE" id="PS00360">
    <property type="entry name" value="RIBOSOMAL_S9"/>
    <property type="match status" value="1"/>
</dbReference>